<dbReference type="InterPro" id="IPR001810">
    <property type="entry name" value="F-box_dom"/>
</dbReference>
<organism evidence="2 3">
    <name type="scientific">Dichomitus squalens (strain LYAD-421)</name>
    <name type="common">Western red white-rot fungus</name>
    <dbReference type="NCBI Taxonomy" id="732165"/>
    <lineage>
        <taxon>Eukaryota</taxon>
        <taxon>Fungi</taxon>
        <taxon>Dikarya</taxon>
        <taxon>Basidiomycota</taxon>
        <taxon>Agaricomycotina</taxon>
        <taxon>Agaricomycetes</taxon>
        <taxon>Polyporales</taxon>
        <taxon>Polyporaceae</taxon>
        <taxon>Dichomitus</taxon>
    </lineage>
</organism>
<dbReference type="OrthoDB" id="2751071at2759"/>
<feature type="domain" description="F-box" evidence="1">
    <location>
        <begin position="62"/>
        <end position="104"/>
    </location>
</feature>
<accession>R7SMS5</accession>
<sequence length="456" mass="51424">MSTKTPDLPFSEFVSLLPAADLADLAGLSASAVRERTLAKAEEHRRFALALLSIHNAVSPVHRLPFELLSAIFRAAWKDRSSLRMTHVCRRWRSTALQTPELWADATACESFSLAGPDHPLLEYSYMDSLLERSAPHDVCMTISHFPEALRFHLLPHISRIAVLEIKVHSAKQLHNLWETLHGGVPSLEELYILCPVANYLDMYPHPDERTLETIHSLLSAVSQVKLSLHYRFNMQCYTQDGSTRTPSERFRAESVGHSPPVDTFVVPLFRPAAPMLWTNITHLVLDIDRWHSTKPALLEPFPHLVRVEINIEGDPGETLSLLQRPGGSNSDGTSSSALVCPSLRELVTWVEVPKGTLRALLEPRNLGDLEEYVTKRLRQFRDVLESRASDSPGLSRLTYLEIHEHEDWSLAQTEPKVAVDDLSTIDSTAIEAILESLDDLVDGEFVFRGFRYYTM</sequence>
<evidence type="ECO:0000313" key="2">
    <source>
        <dbReference type="EMBL" id="EJF56297.1"/>
    </source>
</evidence>
<reference evidence="2 3" key="1">
    <citation type="journal article" date="2012" name="Science">
        <title>The Paleozoic origin of enzymatic lignin decomposition reconstructed from 31 fungal genomes.</title>
        <authorList>
            <person name="Floudas D."/>
            <person name="Binder M."/>
            <person name="Riley R."/>
            <person name="Barry K."/>
            <person name="Blanchette R.A."/>
            <person name="Henrissat B."/>
            <person name="Martinez A.T."/>
            <person name="Otillar R."/>
            <person name="Spatafora J.W."/>
            <person name="Yadav J.S."/>
            <person name="Aerts A."/>
            <person name="Benoit I."/>
            <person name="Boyd A."/>
            <person name="Carlson A."/>
            <person name="Copeland A."/>
            <person name="Coutinho P.M."/>
            <person name="de Vries R.P."/>
            <person name="Ferreira P."/>
            <person name="Findley K."/>
            <person name="Foster B."/>
            <person name="Gaskell J."/>
            <person name="Glotzer D."/>
            <person name="Gorecki P."/>
            <person name="Heitman J."/>
            <person name="Hesse C."/>
            <person name="Hori C."/>
            <person name="Igarashi K."/>
            <person name="Jurgens J.A."/>
            <person name="Kallen N."/>
            <person name="Kersten P."/>
            <person name="Kohler A."/>
            <person name="Kuees U."/>
            <person name="Kumar T.K.A."/>
            <person name="Kuo A."/>
            <person name="LaButti K."/>
            <person name="Larrondo L.F."/>
            <person name="Lindquist E."/>
            <person name="Ling A."/>
            <person name="Lombard V."/>
            <person name="Lucas S."/>
            <person name="Lundell T."/>
            <person name="Martin R."/>
            <person name="McLaughlin D.J."/>
            <person name="Morgenstern I."/>
            <person name="Morin E."/>
            <person name="Murat C."/>
            <person name="Nagy L.G."/>
            <person name="Nolan M."/>
            <person name="Ohm R.A."/>
            <person name="Patyshakuliyeva A."/>
            <person name="Rokas A."/>
            <person name="Ruiz-Duenas F.J."/>
            <person name="Sabat G."/>
            <person name="Salamov A."/>
            <person name="Samejima M."/>
            <person name="Schmutz J."/>
            <person name="Slot J.C."/>
            <person name="St John F."/>
            <person name="Stenlid J."/>
            <person name="Sun H."/>
            <person name="Sun S."/>
            <person name="Syed K."/>
            <person name="Tsang A."/>
            <person name="Wiebenga A."/>
            <person name="Young D."/>
            <person name="Pisabarro A."/>
            <person name="Eastwood D.C."/>
            <person name="Martin F."/>
            <person name="Cullen D."/>
            <person name="Grigoriev I.V."/>
            <person name="Hibbett D.S."/>
        </authorList>
    </citation>
    <scope>NUCLEOTIDE SEQUENCE [LARGE SCALE GENOMIC DNA]</scope>
    <source>
        <strain evidence="2 3">LYAD-421 SS1</strain>
    </source>
</reference>
<dbReference type="Proteomes" id="UP000053319">
    <property type="component" value="Unassembled WGS sequence"/>
</dbReference>
<name>R7SMS5_DICSQ</name>
<dbReference type="AlphaFoldDB" id="R7SMS5"/>
<dbReference type="HOGENOM" id="CLU_599946_0_0_1"/>
<gene>
    <name evidence="2" type="ORF">DICSQDRAFT_175035</name>
</gene>
<protein>
    <recommendedName>
        <fullName evidence="1">F-box domain-containing protein</fullName>
    </recommendedName>
</protein>
<dbReference type="Pfam" id="PF12937">
    <property type="entry name" value="F-box-like"/>
    <property type="match status" value="1"/>
</dbReference>
<evidence type="ECO:0000313" key="3">
    <source>
        <dbReference type="Proteomes" id="UP000053319"/>
    </source>
</evidence>
<dbReference type="EMBL" id="JH719476">
    <property type="protein sequence ID" value="EJF56297.1"/>
    <property type="molecule type" value="Genomic_DNA"/>
</dbReference>
<dbReference type="SUPFAM" id="SSF81383">
    <property type="entry name" value="F-box domain"/>
    <property type="match status" value="1"/>
</dbReference>
<dbReference type="InterPro" id="IPR036047">
    <property type="entry name" value="F-box-like_dom_sf"/>
</dbReference>
<dbReference type="Gene3D" id="1.20.1280.50">
    <property type="match status" value="1"/>
</dbReference>
<dbReference type="GeneID" id="18840079"/>
<proteinExistence type="predicted"/>
<dbReference type="RefSeq" id="XP_007370970.1">
    <property type="nucleotide sequence ID" value="XM_007370908.1"/>
</dbReference>
<dbReference type="KEGG" id="dsq:DICSQDRAFT_175035"/>
<evidence type="ECO:0000259" key="1">
    <source>
        <dbReference type="Pfam" id="PF12937"/>
    </source>
</evidence>